<organism evidence="4 5">
    <name type="scientific">Actinoallomurus vinaceus</name>
    <dbReference type="NCBI Taxonomy" id="1080074"/>
    <lineage>
        <taxon>Bacteria</taxon>
        <taxon>Bacillati</taxon>
        <taxon>Actinomycetota</taxon>
        <taxon>Actinomycetes</taxon>
        <taxon>Streptosporangiales</taxon>
        <taxon>Thermomonosporaceae</taxon>
        <taxon>Actinoallomurus</taxon>
    </lineage>
</organism>
<evidence type="ECO:0000313" key="4">
    <source>
        <dbReference type="EMBL" id="GAA4635714.1"/>
    </source>
</evidence>
<sequence length="313" mass="33667">MAGSRKDNESARLLGAELRGHRVAGGISLRELARRIGLSGHGTLVDYEYGRRIPPEDIVIGYERELHVAGGQLRDLRKKALAELAETEAAHLLVHAPDSAAPTAESELTPSAAEVEPVRPAGPSTPKRWRRRLVLIVVLLLLAAGGLALARKTTGPAPRLRMNFANGANRWWVLYGPQVARLQRTTSITYHDHPAELVTVTGASASKGYSAVGISHGLETLRAGMKVTLHLWVPGPQEGGVSFLVHDSRGANHWAVENQGAGTQQTESPLPDKGGWSTVVWTVPAVDHVTTIGMQIWAENDQPLLVGVADVAW</sequence>
<evidence type="ECO:0000256" key="2">
    <source>
        <dbReference type="SAM" id="Phobius"/>
    </source>
</evidence>
<dbReference type="Gene3D" id="1.10.260.40">
    <property type="entry name" value="lambda repressor-like DNA-binding domains"/>
    <property type="match status" value="1"/>
</dbReference>
<dbReference type="RefSeq" id="WP_345438663.1">
    <property type="nucleotide sequence ID" value="NZ_BAABHK010000016.1"/>
</dbReference>
<dbReference type="Proteomes" id="UP001501442">
    <property type="component" value="Unassembled WGS sequence"/>
</dbReference>
<dbReference type="Pfam" id="PF13560">
    <property type="entry name" value="HTH_31"/>
    <property type="match status" value="1"/>
</dbReference>
<feature type="domain" description="HTH cro/C1-type" evidence="3">
    <location>
        <begin position="18"/>
        <end position="73"/>
    </location>
</feature>
<protein>
    <recommendedName>
        <fullName evidence="3">HTH cro/C1-type domain-containing protein</fullName>
    </recommendedName>
</protein>
<proteinExistence type="predicted"/>
<accession>A0ABP8UPV6</accession>
<evidence type="ECO:0000259" key="3">
    <source>
        <dbReference type="PROSITE" id="PS50943"/>
    </source>
</evidence>
<keyword evidence="2" id="KW-1133">Transmembrane helix</keyword>
<keyword evidence="2" id="KW-0472">Membrane</keyword>
<dbReference type="Gene3D" id="2.60.120.260">
    <property type="entry name" value="Galactose-binding domain-like"/>
    <property type="match status" value="1"/>
</dbReference>
<keyword evidence="5" id="KW-1185">Reference proteome</keyword>
<dbReference type="SUPFAM" id="SSF47413">
    <property type="entry name" value="lambda repressor-like DNA-binding domains"/>
    <property type="match status" value="1"/>
</dbReference>
<dbReference type="PROSITE" id="PS50943">
    <property type="entry name" value="HTH_CROC1"/>
    <property type="match status" value="1"/>
</dbReference>
<feature type="region of interest" description="Disordered" evidence="1">
    <location>
        <begin position="99"/>
        <end position="124"/>
    </location>
</feature>
<evidence type="ECO:0000256" key="1">
    <source>
        <dbReference type="SAM" id="MobiDB-lite"/>
    </source>
</evidence>
<dbReference type="SMART" id="SM00530">
    <property type="entry name" value="HTH_XRE"/>
    <property type="match status" value="1"/>
</dbReference>
<dbReference type="CDD" id="cd00093">
    <property type="entry name" value="HTH_XRE"/>
    <property type="match status" value="1"/>
</dbReference>
<gene>
    <name evidence="4" type="ORF">GCM10023196_082280</name>
</gene>
<reference evidence="5" key="1">
    <citation type="journal article" date="2019" name="Int. J. Syst. Evol. Microbiol.">
        <title>The Global Catalogue of Microorganisms (GCM) 10K type strain sequencing project: providing services to taxonomists for standard genome sequencing and annotation.</title>
        <authorList>
            <consortium name="The Broad Institute Genomics Platform"/>
            <consortium name="The Broad Institute Genome Sequencing Center for Infectious Disease"/>
            <person name="Wu L."/>
            <person name="Ma J."/>
        </authorList>
    </citation>
    <scope>NUCLEOTIDE SEQUENCE [LARGE SCALE GENOMIC DNA]</scope>
    <source>
        <strain evidence="5">JCM 17939</strain>
    </source>
</reference>
<evidence type="ECO:0000313" key="5">
    <source>
        <dbReference type="Proteomes" id="UP001501442"/>
    </source>
</evidence>
<name>A0ABP8UPV6_9ACTN</name>
<dbReference type="InterPro" id="IPR010982">
    <property type="entry name" value="Lambda_DNA-bd_dom_sf"/>
</dbReference>
<dbReference type="InterPro" id="IPR001387">
    <property type="entry name" value="Cro/C1-type_HTH"/>
</dbReference>
<feature type="transmembrane region" description="Helical" evidence="2">
    <location>
        <begin position="133"/>
        <end position="150"/>
    </location>
</feature>
<comment type="caution">
    <text evidence="4">The sequence shown here is derived from an EMBL/GenBank/DDBJ whole genome shotgun (WGS) entry which is preliminary data.</text>
</comment>
<dbReference type="EMBL" id="BAABHK010000016">
    <property type="protein sequence ID" value="GAA4635714.1"/>
    <property type="molecule type" value="Genomic_DNA"/>
</dbReference>
<keyword evidence="2" id="KW-0812">Transmembrane</keyword>